<keyword evidence="2" id="KW-1185">Reference proteome</keyword>
<name>A0A7J7KEZ7_BUGNE</name>
<gene>
    <name evidence="1" type="ORF">EB796_004488</name>
</gene>
<protein>
    <submittedName>
        <fullName evidence="1">Uncharacterized protein</fullName>
    </submittedName>
</protein>
<comment type="caution">
    <text evidence="1">The sequence shown here is derived from an EMBL/GenBank/DDBJ whole genome shotgun (WGS) entry which is preliminary data.</text>
</comment>
<organism evidence="1 2">
    <name type="scientific">Bugula neritina</name>
    <name type="common">Brown bryozoan</name>
    <name type="synonym">Sertularia neritina</name>
    <dbReference type="NCBI Taxonomy" id="10212"/>
    <lineage>
        <taxon>Eukaryota</taxon>
        <taxon>Metazoa</taxon>
        <taxon>Spiralia</taxon>
        <taxon>Lophotrochozoa</taxon>
        <taxon>Bryozoa</taxon>
        <taxon>Gymnolaemata</taxon>
        <taxon>Cheilostomatida</taxon>
        <taxon>Flustrina</taxon>
        <taxon>Buguloidea</taxon>
        <taxon>Bugulidae</taxon>
        <taxon>Bugula</taxon>
    </lineage>
</organism>
<accession>A0A7J7KEZ7</accession>
<evidence type="ECO:0000313" key="1">
    <source>
        <dbReference type="EMBL" id="KAF6037209.1"/>
    </source>
</evidence>
<dbReference type="Proteomes" id="UP000593567">
    <property type="component" value="Unassembled WGS sequence"/>
</dbReference>
<proteinExistence type="predicted"/>
<sequence length="113" mass="12842">MLVTAGRYSQIVLFPNRSNSAHSEVDSVIMAAVSGLDNPRSLLVELRLTLADDREPTRVSALLDTRAEKWKKMLLKHQIGENLRSELTAVVALVLMKRRILRETESVIIYRQQ</sequence>
<reference evidence="1" key="1">
    <citation type="submission" date="2020-06" db="EMBL/GenBank/DDBJ databases">
        <title>Draft genome of Bugula neritina, a colonial animal packing powerful symbionts and potential medicines.</title>
        <authorList>
            <person name="Rayko M."/>
        </authorList>
    </citation>
    <scope>NUCLEOTIDE SEQUENCE [LARGE SCALE GENOMIC DNA]</scope>
    <source>
        <strain evidence="1">Kwan_BN1</strain>
    </source>
</reference>
<dbReference type="AlphaFoldDB" id="A0A7J7KEZ7"/>
<evidence type="ECO:0000313" key="2">
    <source>
        <dbReference type="Proteomes" id="UP000593567"/>
    </source>
</evidence>
<dbReference type="EMBL" id="VXIV02000606">
    <property type="protein sequence ID" value="KAF6037209.1"/>
    <property type="molecule type" value="Genomic_DNA"/>
</dbReference>